<keyword evidence="3" id="KW-0012">Acyltransferase</keyword>
<keyword evidence="1" id="KW-0472">Membrane</keyword>
<evidence type="ECO:0000256" key="1">
    <source>
        <dbReference type="SAM" id="Phobius"/>
    </source>
</evidence>
<reference evidence="3 4" key="1">
    <citation type="submission" date="2021-05" db="EMBL/GenBank/DDBJ databases">
        <title>A Polyphasic approach of four new species of the genus Ohtaekwangia: Ohtaekwangia histidinii sp. nov., Ohtaekwangia cretensis sp. nov., Ohtaekwangia indiensis sp. nov., Ohtaekwangia reichenbachii sp. nov. from diverse environment.</title>
        <authorList>
            <person name="Octaviana S."/>
        </authorList>
    </citation>
    <scope>NUCLEOTIDE SEQUENCE [LARGE SCALE GENOMIC DNA]</scope>
    <source>
        <strain evidence="3 4">PWU37</strain>
    </source>
</reference>
<feature type="transmembrane region" description="Helical" evidence="1">
    <location>
        <begin position="115"/>
        <end position="134"/>
    </location>
</feature>
<keyword evidence="1" id="KW-1133">Transmembrane helix</keyword>
<comment type="caution">
    <text evidence="3">The sequence shown here is derived from an EMBL/GenBank/DDBJ whole genome shotgun (WGS) entry which is preliminary data.</text>
</comment>
<organism evidence="3 4">
    <name type="scientific">Dawidia soli</name>
    <dbReference type="NCBI Taxonomy" id="2782352"/>
    <lineage>
        <taxon>Bacteria</taxon>
        <taxon>Pseudomonadati</taxon>
        <taxon>Bacteroidota</taxon>
        <taxon>Cytophagia</taxon>
        <taxon>Cytophagales</taxon>
        <taxon>Chryseotaleaceae</taxon>
        <taxon>Dawidia</taxon>
    </lineage>
</organism>
<name>A0AAP2GHV5_9BACT</name>
<dbReference type="AlphaFoldDB" id="A0AAP2GHV5"/>
<dbReference type="Pfam" id="PF01757">
    <property type="entry name" value="Acyl_transf_3"/>
    <property type="match status" value="1"/>
</dbReference>
<dbReference type="EMBL" id="JAHESC010000008">
    <property type="protein sequence ID" value="MBT1686393.1"/>
    <property type="molecule type" value="Genomic_DNA"/>
</dbReference>
<feature type="transmembrane region" description="Helical" evidence="1">
    <location>
        <begin position="275"/>
        <end position="295"/>
    </location>
</feature>
<feature type="transmembrane region" description="Helical" evidence="1">
    <location>
        <begin position="250"/>
        <end position="269"/>
    </location>
</feature>
<feature type="domain" description="Acyltransferase 3" evidence="2">
    <location>
        <begin position="23"/>
        <end position="359"/>
    </location>
</feature>
<dbReference type="InterPro" id="IPR002656">
    <property type="entry name" value="Acyl_transf_3_dom"/>
</dbReference>
<proteinExistence type="predicted"/>
<sequence length="389" mass="45725">MFSFWRTLPDRLSRVTSGGKFISEIDGFRFLAILPVVINHVSQRVERHATVAFDPPLSQDPFFFWMSRGYVGIYVFFVISGFILSLPFASHNLLGTKKVRLGDYFVRRLTRLEPPYIIAMTIFFIVLLLQHVPWSDLFPRYLHSLTYTHNLAYLRWSKINPVAWTLEVEVQFYIMAPFLAMAFFRIRDRWIRRCTLMAAIILLVCIQQFFGWWDYPWSFFILGHLHYFMVGFVLADIYLLDWKAGRSPQLFLDVVSVLCIVGLFVFTDHDLASRLAYPVILFFLFYGAFRSVHVIRAFRNRWIVAIGGMCYTIYLIHLPMAEGFGKLAGKFPVTNHYIVNLLVQLPVFLLLLFAVSVVFFLAIEKPCMNKDWPRQLKEKIMQRYRLLKS</sequence>
<gene>
    <name evidence="3" type="ORF">KK078_07495</name>
</gene>
<dbReference type="InterPro" id="IPR050879">
    <property type="entry name" value="Acyltransferase_3"/>
</dbReference>
<feature type="transmembrane region" description="Helical" evidence="1">
    <location>
        <begin position="162"/>
        <end position="184"/>
    </location>
</feature>
<feature type="transmembrane region" description="Helical" evidence="1">
    <location>
        <begin position="196"/>
        <end position="213"/>
    </location>
</feature>
<evidence type="ECO:0000259" key="2">
    <source>
        <dbReference type="Pfam" id="PF01757"/>
    </source>
</evidence>
<dbReference type="PANTHER" id="PTHR23028">
    <property type="entry name" value="ACETYLTRANSFERASE"/>
    <property type="match status" value="1"/>
</dbReference>
<keyword evidence="4" id="KW-1185">Reference proteome</keyword>
<evidence type="ECO:0000313" key="3">
    <source>
        <dbReference type="EMBL" id="MBT1686393.1"/>
    </source>
</evidence>
<keyword evidence="3" id="KW-0808">Transferase</keyword>
<feature type="transmembrane region" description="Helical" evidence="1">
    <location>
        <begin position="302"/>
        <end position="321"/>
    </location>
</feature>
<feature type="transmembrane region" description="Helical" evidence="1">
    <location>
        <begin position="71"/>
        <end position="94"/>
    </location>
</feature>
<dbReference type="RefSeq" id="WP_254089631.1">
    <property type="nucleotide sequence ID" value="NZ_JAHESC010000008.1"/>
</dbReference>
<protein>
    <submittedName>
        <fullName evidence="3">Acyltransferase</fullName>
    </submittedName>
</protein>
<feature type="transmembrane region" description="Helical" evidence="1">
    <location>
        <begin position="341"/>
        <end position="363"/>
    </location>
</feature>
<feature type="transmembrane region" description="Helical" evidence="1">
    <location>
        <begin position="219"/>
        <end position="238"/>
    </location>
</feature>
<evidence type="ECO:0000313" key="4">
    <source>
        <dbReference type="Proteomes" id="UP001319180"/>
    </source>
</evidence>
<dbReference type="Proteomes" id="UP001319180">
    <property type="component" value="Unassembled WGS sequence"/>
</dbReference>
<accession>A0AAP2GHV5</accession>
<dbReference type="GO" id="GO:0016747">
    <property type="term" value="F:acyltransferase activity, transferring groups other than amino-acyl groups"/>
    <property type="evidence" value="ECO:0007669"/>
    <property type="project" value="InterPro"/>
</dbReference>
<keyword evidence="1" id="KW-0812">Transmembrane</keyword>